<sequence length="379" mass="42388">MAPAKRKRPRFSADKSVHLLGSLSGSPTTNRRHTTRLDPIHDILPSPESRKRSRRSEPIPRRRRPRTRQNNRQLTSEPDEPEPEPRSDSIAEIFEEAESHKRSRIASDYEHAEEATRFQNGGEAQEEEEEEEEEEEDDDDYDEPPLFGDQNEADEDAAGHQLGMELSAEDAEETNTYSIDILGEYNDDEDEVVGYHLETEMDDENSDNEDIKSATPQNGEENESIGLSDHQNDEENLARHQLDIEMDTGDEHDEEGDDGGDGGEHDEDGDDMNENGSSGPVQGQGEANTTEDCRLPGSFQLPTIHAQLSVHGNTVNRNLHHAVLVFMSTKSSTQLRVPCLTATQRPLLALMKRVDNNPFSQMKGQAHNIATPVANFSGT</sequence>
<protein>
    <submittedName>
        <fullName evidence="2">Uncharacterized protein</fullName>
    </submittedName>
</protein>
<dbReference type="RefSeq" id="XP_056471799.1">
    <property type="nucleotide sequence ID" value="XM_056620993.1"/>
</dbReference>
<evidence type="ECO:0000313" key="2">
    <source>
        <dbReference type="EMBL" id="KAJ5089817.1"/>
    </source>
</evidence>
<dbReference type="EMBL" id="JAPQKI010000009">
    <property type="protein sequence ID" value="KAJ5089817.1"/>
    <property type="molecule type" value="Genomic_DNA"/>
</dbReference>
<feature type="compositionally biased region" description="Basic and acidic residues" evidence="1">
    <location>
        <begin position="97"/>
        <end position="116"/>
    </location>
</feature>
<feature type="compositionally biased region" description="Acidic residues" evidence="1">
    <location>
        <begin position="248"/>
        <end position="273"/>
    </location>
</feature>
<feature type="region of interest" description="Disordered" evidence="1">
    <location>
        <begin position="248"/>
        <end position="296"/>
    </location>
</feature>
<feature type="region of interest" description="Disordered" evidence="1">
    <location>
        <begin position="1"/>
        <end position="231"/>
    </location>
</feature>
<dbReference type="AlphaFoldDB" id="A0A9W9EXI8"/>
<name>A0A9W9EXI8_9EURO</name>
<reference evidence="2" key="1">
    <citation type="submission" date="2022-11" db="EMBL/GenBank/DDBJ databases">
        <authorList>
            <person name="Petersen C."/>
        </authorList>
    </citation>
    <scope>NUCLEOTIDE SEQUENCE</scope>
    <source>
        <strain evidence="2">IBT 30761</strain>
    </source>
</reference>
<organism evidence="2 3">
    <name type="scientific">Penicillium argentinense</name>
    <dbReference type="NCBI Taxonomy" id="1131581"/>
    <lineage>
        <taxon>Eukaryota</taxon>
        <taxon>Fungi</taxon>
        <taxon>Dikarya</taxon>
        <taxon>Ascomycota</taxon>
        <taxon>Pezizomycotina</taxon>
        <taxon>Eurotiomycetes</taxon>
        <taxon>Eurotiomycetidae</taxon>
        <taxon>Eurotiales</taxon>
        <taxon>Aspergillaceae</taxon>
        <taxon>Penicillium</taxon>
    </lineage>
</organism>
<evidence type="ECO:0000256" key="1">
    <source>
        <dbReference type="SAM" id="MobiDB-lite"/>
    </source>
</evidence>
<reference evidence="2" key="2">
    <citation type="journal article" date="2023" name="IMA Fungus">
        <title>Comparative genomic study of the Penicillium genus elucidates a diverse pangenome and 15 lateral gene transfer events.</title>
        <authorList>
            <person name="Petersen C."/>
            <person name="Sorensen T."/>
            <person name="Nielsen M.R."/>
            <person name="Sondergaard T.E."/>
            <person name="Sorensen J.L."/>
            <person name="Fitzpatrick D.A."/>
            <person name="Frisvad J.C."/>
            <person name="Nielsen K.L."/>
        </authorList>
    </citation>
    <scope>NUCLEOTIDE SEQUENCE</scope>
    <source>
        <strain evidence="2">IBT 30761</strain>
    </source>
</reference>
<proteinExistence type="predicted"/>
<gene>
    <name evidence="2" type="ORF">N7532_008501</name>
</gene>
<feature type="compositionally biased region" description="Acidic residues" evidence="1">
    <location>
        <begin position="124"/>
        <end position="143"/>
    </location>
</feature>
<feature type="compositionally biased region" description="Basic residues" evidence="1">
    <location>
        <begin position="1"/>
        <end position="10"/>
    </location>
</feature>
<dbReference type="GeneID" id="81359972"/>
<feature type="compositionally biased region" description="Polar residues" evidence="1">
    <location>
        <begin position="277"/>
        <end position="290"/>
    </location>
</feature>
<accession>A0A9W9EXI8</accession>
<keyword evidence="3" id="KW-1185">Reference proteome</keyword>
<evidence type="ECO:0000313" key="3">
    <source>
        <dbReference type="Proteomes" id="UP001149074"/>
    </source>
</evidence>
<comment type="caution">
    <text evidence="2">The sequence shown here is derived from an EMBL/GenBank/DDBJ whole genome shotgun (WGS) entry which is preliminary data.</text>
</comment>
<dbReference type="Proteomes" id="UP001149074">
    <property type="component" value="Unassembled WGS sequence"/>
</dbReference>